<comment type="caution">
    <text evidence="1">Lacks conserved residue(s) required for the propagation of feature annotation.</text>
</comment>
<keyword evidence="1" id="KW-0479">Metal-binding</keyword>
<organism evidence="3 4">
    <name type="scientific">Embleya scabrispora</name>
    <dbReference type="NCBI Taxonomy" id="159449"/>
    <lineage>
        <taxon>Bacteria</taxon>
        <taxon>Bacillati</taxon>
        <taxon>Actinomycetota</taxon>
        <taxon>Actinomycetes</taxon>
        <taxon>Kitasatosporales</taxon>
        <taxon>Streptomycetaceae</taxon>
        <taxon>Embleya</taxon>
    </lineage>
</organism>
<dbReference type="OrthoDB" id="9776847at2"/>
<dbReference type="PANTHER" id="PTHR10138">
    <property type="entry name" value="TRYPTOPHAN 2,3-DIOXYGENASE"/>
    <property type="match status" value="1"/>
</dbReference>
<accession>A0A1T3NRP9</accession>
<comment type="caution">
    <text evidence="3">The sequence shown here is derived from an EMBL/GenBank/DDBJ whole genome shotgun (WGS) entry which is preliminary data.</text>
</comment>
<keyword evidence="1" id="KW-0823">Tryptophan catabolism</keyword>
<dbReference type="PANTHER" id="PTHR10138:SF0">
    <property type="entry name" value="TRYPTOPHAN 2,3-DIOXYGENASE"/>
    <property type="match status" value="1"/>
</dbReference>
<dbReference type="STRING" id="159449.B4N89_00300"/>
<comment type="subunit">
    <text evidence="1">Homotetramer.</text>
</comment>
<feature type="binding site" evidence="1">
    <location>
        <position position="258"/>
    </location>
    <ligand>
        <name>substrate</name>
    </ligand>
</feature>
<dbReference type="HAMAP" id="MF_01972">
    <property type="entry name" value="T23O"/>
    <property type="match status" value="1"/>
</dbReference>
<dbReference type="Gene3D" id="1.20.58.480">
    <property type="match status" value="1"/>
</dbReference>
<keyword evidence="1" id="KW-0408">Iron</keyword>
<keyword evidence="4" id="KW-1185">Reference proteome</keyword>
<evidence type="ECO:0000313" key="3">
    <source>
        <dbReference type="EMBL" id="OPC79593.1"/>
    </source>
</evidence>
<comment type="catalytic activity">
    <reaction evidence="1">
        <text>L-tryptophan + O2 = N-formyl-L-kynurenine</text>
        <dbReference type="Rhea" id="RHEA:24536"/>
        <dbReference type="ChEBI" id="CHEBI:15379"/>
        <dbReference type="ChEBI" id="CHEBI:57912"/>
        <dbReference type="ChEBI" id="CHEBI:58629"/>
        <dbReference type="EC" id="1.13.11.11"/>
    </reaction>
</comment>
<dbReference type="GO" id="GO:0004833">
    <property type="term" value="F:L-tryptophan 2,3-dioxygenase activity"/>
    <property type="evidence" value="ECO:0007669"/>
    <property type="project" value="UniProtKB-UniRule"/>
</dbReference>
<keyword evidence="1" id="KW-0349">Heme</keyword>
<proteinExistence type="inferred from homology"/>
<protein>
    <recommendedName>
        <fullName evidence="1">Tryptophan 2,3-dioxygenase</fullName>
        <shortName evidence="1">TDO</shortName>
        <ecNumber evidence="1">1.13.11.11</ecNumber>
    </recommendedName>
    <alternativeName>
        <fullName evidence="1">Tryptamin 2,3-dioxygenase</fullName>
    </alternativeName>
    <alternativeName>
        <fullName evidence="1">Tryptophan oxygenase</fullName>
        <shortName evidence="1">TO</shortName>
        <shortName evidence="1">TRPO</shortName>
    </alternativeName>
    <alternativeName>
        <fullName evidence="1">Tryptophan pyrrolase</fullName>
    </alternativeName>
    <alternativeName>
        <fullName evidence="1">Tryptophanase</fullName>
    </alternativeName>
</protein>
<feature type="binding site" description="axial binding residue" evidence="1">
    <location>
        <position position="244"/>
    </location>
    <ligand>
        <name>heme</name>
        <dbReference type="ChEBI" id="CHEBI:30413"/>
    </ligand>
    <ligandPart>
        <name>Fe</name>
        <dbReference type="ChEBI" id="CHEBI:18248"/>
    </ligandPart>
</feature>
<feature type="binding site" evidence="1">
    <location>
        <position position="121"/>
    </location>
    <ligand>
        <name>substrate</name>
    </ligand>
</feature>
<evidence type="ECO:0000256" key="1">
    <source>
        <dbReference type="HAMAP-Rule" id="MF_01972"/>
    </source>
</evidence>
<name>A0A1T3NRP9_9ACTN</name>
<keyword evidence="1 3" id="KW-0223">Dioxygenase</keyword>
<dbReference type="EMBL" id="MWQN01000001">
    <property type="protein sequence ID" value="OPC79593.1"/>
    <property type="molecule type" value="Genomic_DNA"/>
</dbReference>
<dbReference type="RefSeq" id="WP_078973858.1">
    <property type="nucleotide sequence ID" value="NZ_MWQN01000001.1"/>
</dbReference>
<dbReference type="GO" id="GO:0019441">
    <property type="term" value="P:L-tryptophan catabolic process to kynurenine"/>
    <property type="evidence" value="ECO:0007669"/>
    <property type="project" value="UniProtKB-UniRule"/>
</dbReference>
<dbReference type="AlphaFoldDB" id="A0A1T3NRP9"/>
<evidence type="ECO:0000313" key="4">
    <source>
        <dbReference type="Proteomes" id="UP000190037"/>
    </source>
</evidence>
<reference evidence="3 4" key="1">
    <citation type="submission" date="2017-03" db="EMBL/GenBank/DDBJ databases">
        <title>Draft genome sequence of Streptomyces scabrisporus NF3, endophyte isolated from Amphipterygium adstringens.</title>
        <authorList>
            <person name="Vazquez M."/>
            <person name="Ceapa C.D."/>
            <person name="Rodriguez Luna D."/>
            <person name="Sanchez Esquivel S."/>
        </authorList>
    </citation>
    <scope>NUCLEOTIDE SEQUENCE [LARGE SCALE GENOMIC DNA]</scope>
    <source>
        <strain evidence="3 4">NF3</strain>
    </source>
</reference>
<comment type="pathway">
    <text evidence="1">Amino-acid degradation; L-tryptophan degradation via kynurenine pathway; L-kynurenine from L-tryptophan: step 1/2.</text>
</comment>
<dbReference type="GO" id="GO:0020037">
    <property type="term" value="F:heme binding"/>
    <property type="evidence" value="ECO:0007669"/>
    <property type="project" value="UniProtKB-UniRule"/>
</dbReference>
<evidence type="ECO:0000256" key="2">
    <source>
        <dbReference type="SAM" id="MobiDB-lite"/>
    </source>
</evidence>
<dbReference type="GO" id="GO:0019442">
    <property type="term" value="P:L-tryptophan catabolic process to acetyl-CoA"/>
    <property type="evidence" value="ECO:0007669"/>
    <property type="project" value="TreeGrafter"/>
</dbReference>
<dbReference type="InterPro" id="IPR037217">
    <property type="entry name" value="Trp/Indoleamine_2_3_dOase-like"/>
</dbReference>
<gene>
    <name evidence="1" type="primary">kynA</name>
    <name evidence="3" type="ORF">B4N89_00300</name>
</gene>
<dbReference type="InterPro" id="IPR004981">
    <property type="entry name" value="Trp_2_3_dOase"/>
</dbReference>
<dbReference type="EC" id="1.13.11.11" evidence="1"/>
<dbReference type="UniPathway" id="UPA00333">
    <property type="reaction ID" value="UER00453"/>
</dbReference>
<comment type="function">
    <text evidence="1">Heme-dependent dioxygenase that catalyzes the oxidative cleavage of the L-tryptophan (L-Trp) pyrrole ring and converts L-tryptophan to N-formyl-L-kynurenine. Catalyzes the oxidative cleavage of the indole moiety.</text>
</comment>
<dbReference type="GO" id="GO:0046872">
    <property type="term" value="F:metal ion binding"/>
    <property type="evidence" value="ECO:0007669"/>
    <property type="project" value="UniProtKB-KW"/>
</dbReference>
<comment type="cofactor">
    <cofactor evidence="1">
        <name>heme</name>
        <dbReference type="ChEBI" id="CHEBI:30413"/>
    </cofactor>
    <text evidence="1">Binds 1 heme group per subunit.</text>
</comment>
<feature type="region of interest" description="Disordered" evidence="2">
    <location>
        <begin position="1"/>
        <end position="21"/>
    </location>
</feature>
<dbReference type="Proteomes" id="UP000190037">
    <property type="component" value="Unassembled WGS sequence"/>
</dbReference>
<dbReference type="SUPFAM" id="SSF140959">
    <property type="entry name" value="Indolic compounds 2,3-dioxygenase-like"/>
    <property type="match status" value="1"/>
</dbReference>
<sequence length="286" mass="32567">MRDQSAADTVPPPARCPFGAGADRGGPAPYVSYARMDELHELARPLTDSPCELTFILISHVKEILFRTIHIELDQARTAIRQDEISVACEHLQRATRSQQALLTSWEVLSAMAPDEFLEFRDILGEASGTQSFMYRALEFTMGNKDPDTVRAWKAELERYPMLRAELRAPSVYDEAIRYLARQGAELPAELLERDVTRRHEPHPLVEQAWLEIYLDPAGRPVEHRLAEALSDVSFRFSVWRSTHLLVVERMLGGKSGTGGTTGLEWLRTINEHRFFPELWSVRTLL</sequence>
<keyword evidence="1" id="KW-0560">Oxidoreductase</keyword>
<comment type="similarity">
    <text evidence="1">Belongs to the tryptophan 2,3-dioxygenase family.</text>
</comment>
<dbReference type="Pfam" id="PF03301">
    <property type="entry name" value="Trp_dioxygenase"/>
    <property type="match status" value="2"/>
</dbReference>